<dbReference type="EMBL" id="ABKSPD020000003">
    <property type="protein sequence ID" value="EKW9775302.1"/>
    <property type="molecule type" value="Genomic_DNA"/>
</dbReference>
<accession>A0AAN3YRK5</accession>
<evidence type="ECO:0000313" key="1">
    <source>
        <dbReference type="EMBL" id="EKW9775302.1"/>
    </source>
</evidence>
<evidence type="ECO:0000313" key="2">
    <source>
        <dbReference type="Proteomes" id="UP001171165"/>
    </source>
</evidence>
<organism evidence="1 2">
    <name type="scientific">Proteus mirabilis</name>
    <dbReference type="NCBI Taxonomy" id="584"/>
    <lineage>
        <taxon>Bacteria</taxon>
        <taxon>Pseudomonadati</taxon>
        <taxon>Pseudomonadota</taxon>
        <taxon>Gammaproteobacteria</taxon>
        <taxon>Enterobacterales</taxon>
        <taxon>Morganellaceae</taxon>
        <taxon>Proteus</taxon>
    </lineage>
</organism>
<dbReference type="RefSeq" id="WP_004247470.1">
    <property type="nucleotide sequence ID" value="NZ_AP026827.1"/>
</dbReference>
<dbReference type="Proteomes" id="UP001171165">
    <property type="component" value="Unassembled WGS sequence"/>
</dbReference>
<dbReference type="AlphaFoldDB" id="A0AAN3YRK5"/>
<proteinExistence type="predicted"/>
<name>A0AAN3YRK5_PROMI</name>
<comment type="caution">
    <text evidence="1">The sequence shown here is derived from an EMBL/GenBank/DDBJ whole genome shotgun (WGS) entry which is preliminary data.</text>
</comment>
<reference evidence="1" key="1">
    <citation type="submission" date="2023-06" db="EMBL/GenBank/DDBJ databases">
        <authorList>
            <consortium name="Clinical and Environmental Microbiology Branch: Whole genome sequencing antimicrobial resistance pathogens in the healthcare setting"/>
        </authorList>
    </citation>
    <scope>NUCLEOTIDE SEQUENCE</scope>
    <source>
        <strain evidence="1">Microbial</strain>
    </source>
</reference>
<gene>
    <name evidence="1" type="ORF">PW210_001101</name>
</gene>
<sequence>MKFEDLPVKIQEIASQTLACLITNNNPDKEQAEELARSVAVAFIKLYQDN</sequence>
<protein>
    <submittedName>
        <fullName evidence="1">Uncharacterized protein</fullName>
    </submittedName>
</protein>